<reference evidence="4 5" key="1">
    <citation type="journal article" date="2013" name="Stand. Genomic Sci.">
        <title>Genomic Encyclopedia of Type Strains, Phase I: The one thousand microbial genomes (KMG-I) project.</title>
        <authorList>
            <person name="Kyrpides N.C."/>
            <person name="Woyke T."/>
            <person name="Eisen J.A."/>
            <person name="Garrity G."/>
            <person name="Lilburn T.G."/>
            <person name="Beck B.J."/>
            <person name="Whitman W.B."/>
            <person name="Hugenholtz P."/>
            <person name="Klenk H.P."/>
        </authorList>
    </citation>
    <scope>NUCLEOTIDE SEQUENCE [LARGE SCALE GENOMIC DNA]</scope>
    <source>
        <strain evidence="4 5">DSM 45044</strain>
    </source>
</reference>
<name>A0A562V1I9_9ACTN</name>
<evidence type="ECO:0000256" key="2">
    <source>
        <dbReference type="SAM" id="SignalP"/>
    </source>
</evidence>
<keyword evidence="2" id="KW-0732">Signal</keyword>
<comment type="caution">
    <text evidence="4">The sequence shown here is derived from an EMBL/GenBank/DDBJ whole genome shotgun (WGS) entry which is preliminary data.</text>
</comment>
<dbReference type="EMBL" id="VLLL01000006">
    <property type="protein sequence ID" value="TWJ11779.1"/>
    <property type="molecule type" value="Genomic_DNA"/>
</dbReference>
<dbReference type="RefSeq" id="WP_147138378.1">
    <property type="nucleotide sequence ID" value="NZ_BAABIJ010000002.1"/>
</dbReference>
<protein>
    <submittedName>
        <fullName evidence="4">Iron complex transport system substrate-binding protein</fullName>
    </submittedName>
</protein>
<dbReference type="Pfam" id="PF01497">
    <property type="entry name" value="Peripla_BP_2"/>
    <property type="match status" value="1"/>
</dbReference>
<dbReference type="PANTHER" id="PTHR30535:SF34">
    <property type="entry name" value="MOLYBDATE-BINDING PROTEIN MOLA"/>
    <property type="match status" value="1"/>
</dbReference>
<dbReference type="GO" id="GO:0071281">
    <property type="term" value="P:cellular response to iron ion"/>
    <property type="evidence" value="ECO:0007669"/>
    <property type="project" value="TreeGrafter"/>
</dbReference>
<dbReference type="Proteomes" id="UP000321617">
    <property type="component" value="Unassembled WGS sequence"/>
</dbReference>
<sequence length="303" mass="31722">MNRTPRAALVGAMALSLAGTLAACGGGTEPGDSASPSTESTYAAGDLVLPERPEKIVSLSATATEMLWAIDAGDQVTAVDMTSNHPEGVPTTDLDAYMPNVEAITEYQPDLVVLSHDQEGIIAKLEEVEVPVYYAPAAATIEDTYRQISDLGALTGHTEEAETVNDDIATGIEKLLTELPDQPEPLTAYYELDNQLFSLTSTTFAGSLLEMAGLENIADAAEGAEEAGGYPQLSAEYILDADPDLIFVSGEEAAADVTGRDGWDTVTAVKNDGVVVLDPDVASRWGPRVVELMEAITTAAAAA</sequence>
<feature type="signal peptide" evidence="2">
    <location>
        <begin position="1"/>
        <end position="23"/>
    </location>
</feature>
<dbReference type="Gene3D" id="3.40.50.1980">
    <property type="entry name" value="Nitrogenase molybdenum iron protein domain"/>
    <property type="match status" value="2"/>
</dbReference>
<comment type="similarity">
    <text evidence="1">Belongs to the bacterial solute-binding protein 8 family.</text>
</comment>
<dbReference type="PROSITE" id="PS51257">
    <property type="entry name" value="PROKAR_LIPOPROTEIN"/>
    <property type="match status" value="1"/>
</dbReference>
<evidence type="ECO:0000313" key="4">
    <source>
        <dbReference type="EMBL" id="TWJ11779.1"/>
    </source>
</evidence>
<dbReference type="PANTHER" id="PTHR30535">
    <property type="entry name" value="VITAMIN B12-BINDING PROTEIN"/>
    <property type="match status" value="1"/>
</dbReference>
<evidence type="ECO:0000259" key="3">
    <source>
        <dbReference type="PROSITE" id="PS50983"/>
    </source>
</evidence>
<feature type="chain" id="PRO_5022039181" evidence="2">
    <location>
        <begin position="24"/>
        <end position="303"/>
    </location>
</feature>
<organism evidence="4 5">
    <name type="scientific">Stackebrandtia albiflava</name>
    <dbReference type="NCBI Taxonomy" id="406432"/>
    <lineage>
        <taxon>Bacteria</taxon>
        <taxon>Bacillati</taxon>
        <taxon>Actinomycetota</taxon>
        <taxon>Actinomycetes</taxon>
        <taxon>Glycomycetales</taxon>
        <taxon>Glycomycetaceae</taxon>
        <taxon>Stackebrandtia</taxon>
    </lineage>
</organism>
<dbReference type="InterPro" id="IPR002491">
    <property type="entry name" value="ABC_transptr_periplasmic_BD"/>
</dbReference>
<accession>A0A562V1I9</accession>
<dbReference type="OrthoDB" id="6495095at2"/>
<gene>
    <name evidence="4" type="ORF">LX16_2514</name>
</gene>
<evidence type="ECO:0000313" key="5">
    <source>
        <dbReference type="Proteomes" id="UP000321617"/>
    </source>
</evidence>
<keyword evidence="5" id="KW-1185">Reference proteome</keyword>
<dbReference type="PROSITE" id="PS50983">
    <property type="entry name" value="FE_B12_PBP"/>
    <property type="match status" value="1"/>
</dbReference>
<dbReference type="AlphaFoldDB" id="A0A562V1I9"/>
<dbReference type="SUPFAM" id="SSF53807">
    <property type="entry name" value="Helical backbone' metal receptor"/>
    <property type="match status" value="1"/>
</dbReference>
<dbReference type="InterPro" id="IPR050902">
    <property type="entry name" value="ABC_Transporter_SBP"/>
</dbReference>
<proteinExistence type="inferred from homology"/>
<feature type="domain" description="Fe/B12 periplasmic-binding" evidence="3">
    <location>
        <begin position="55"/>
        <end position="303"/>
    </location>
</feature>
<evidence type="ECO:0000256" key="1">
    <source>
        <dbReference type="ARBA" id="ARBA00008814"/>
    </source>
</evidence>